<name>A0A8S5M269_9CAUD</name>
<dbReference type="Pfam" id="PF09681">
    <property type="entry name" value="Phage_rep_org_N"/>
    <property type="match status" value="1"/>
</dbReference>
<organism evidence="2">
    <name type="scientific">Siphoviridae sp. cttDR14</name>
    <dbReference type="NCBI Taxonomy" id="2826490"/>
    <lineage>
        <taxon>Viruses</taxon>
        <taxon>Duplodnaviria</taxon>
        <taxon>Heunggongvirae</taxon>
        <taxon>Uroviricota</taxon>
        <taxon>Caudoviricetes</taxon>
    </lineage>
</organism>
<reference evidence="2" key="1">
    <citation type="journal article" date="2021" name="Proc. Natl. Acad. Sci. U.S.A.">
        <title>A Catalog of Tens of Thousands of Viruses from Human Metagenomes Reveals Hidden Associations with Chronic Diseases.</title>
        <authorList>
            <person name="Tisza M.J."/>
            <person name="Buck C.B."/>
        </authorList>
    </citation>
    <scope>NUCLEOTIDE SEQUENCE</scope>
    <source>
        <strain evidence="2">CttDR14</strain>
    </source>
</reference>
<accession>A0A8S5M269</accession>
<protein>
    <submittedName>
        <fullName evidence="2">Replication initiation and membrane attachment</fullName>
    </submittedName>
</protein>
<evidence type="ECO:0000313" key="2">
    <source>
        <dbReference type="EMBL" id="DAD76278.1"/>
    </source>
</evidence>
<feature type="domain" description="Phage replisome organiser N-terminal" evidence="1">
    <location>
        <begin position="11"/>
        <end position="126"/>
    </location>
</feature>
<proteinExistence type="predicted"/>
<sequence>MAVYNKQRYYWIKITDKFMTSDTVDFLMEQKDGANYVVIYQMLCLKTINNNGRLARTLGEVIIPYNEEKIQRDLKWFSIDTIRVALELYKKLGLILEQADGIFKIADFENLIGSQTISAAKKQEQLNFRGCGGGGKNSTLEVENLPPDIDKEKDKEINKNRTNEHKKIIINEVSNNQFRTRESYDQIMDDCELEQEVRPMMSQFIKHCALNGHRLTNEKLSNICITMDFQHLDTAAKIAALQKAISGGYYDIKRS</sequence>
<evidence type="ECO:0000259" key="1">
    <source>
        <dbReference type="Pfam" id="PF09681"/>
    </source>
</evidence>
<dbReference type="NCBIfam" id="TIGR01714">
    <property type="entry name" value="phage_rep_org_N"/>
    <property type="match status" value="1"/>
</dbReference>
<dbReference type="InterPro" id="IPR010056">
    <property type="entry name" value="Phage_rep_org__N"/>
</dbReference>
<dbReference type="EMBL" id="BK014798">
    <property type="protein sequence ID" value="DAD76278.1"/>
    <property type="molecule type" value="Genomic_DNA"/>
</dbReference>